<dbReference type="RefSeq" id="WP_065790694.1">
    <property type="nucleotide sequence ID" value="NZ_MAUJ01000003.1"/>
</dbReference>
<proteinExistence type="predicted"/>
<gene>
    <name evidence="1" type="ORF">A7985_11945</name>
</gene>
<sequence length="436" mass="49005">MCQTKIQFVEAVNKLLNSEKGAITKSEMKAMVAYLGEVTQVFTDTDMNDSQKAQTACGVAISPVQAAKCFEETIRTQMFAQGVAKAISDKLTAAIKPIRILYAGTGPYATLLLPLLAASTEQLPLEITLLDIHKENIAAVEALITHFGLEGYHIELVHGDATQWRPKSEQQYFDIIISETMTALLKREPQVFIFKHLVQYLQADGVLIPERVSLRTWLTPQSKQAGPDVFVGEFFCLDKSRAQALNKGDEASFCSELTIPEGDWAEHVVKLTTDILVYRQLSLHEGDCSLNIAFTFSPYDAVLTSNKPIVFKYVQLDSPDFSVVFPKPEWKQANFELPQSSDTGALGLVQIKRAFQRAYLIKRGERVVTPEQEWQGELCLYDALSLNAREIMSKMYEFERFSDFETWLLERVGPLDKEQLTAVNQQCLEKITDVAL</sequence>
<dbReference type="SUPFAM" id="SSF53335">
    <property type="entry name" value="S-adenosyl-L-methionine-dependent methyltransferases"/>
    <property type="match status" value="1"/>
</dbReference>
<dbReference type="CDD" id="cd02440">
    <property type="entry name" value="AdoMet_MTases"/>
    <property type="match status" value="1"/>
</dbReference>
<evidence type="ECO:0000313" key="1">
    <source>
        <dbReference type="EMBL" id="OCQ21327.1"/>
    </source>
</evidence>
<organism evidence="1 2">
    <name type="scientific">Pseudoalteromonas luteoviolacea</name>
    <dbReference type="NCBI Taxonomy" id="43657"/>
    <lineage>
        <taxon>Bacteria</taxon>
        <taxon>Pseudomonadati</taxon>
        <taxon>Pseudomonadota</taxon>
        <taxon>Gammaproteobacteria</taxon>
        <taxon>Alteromonadales</taxon>
        <taxon>Pseudoalteromonadaceae</taxon>
        <taxon>Pseudoalteromonas</taxon>
    </lineage>
</organism>
<evidence type="ECO:0008006" key="3">
    <source>
        <dbReference type="Google" id="ProtNLM"/>
    </source>
</evidence>
<dbReference type="Proteomes" id="UP000093366">
    <property type="component" value="Unassembled WGS sequence"/>
</dbReference>
<comment type="caution">
    <text evidence="1">The sequence shown here is derived from an EMBL/GenBank/DDBJ whole genome shotgun (WGS) entry which is preliminary data.</text>
</comment>
<dbReference type="InterPro" id="IPR029063">
    <property type="entry name" value="SAM-dependent_MTases_sf"/>
</dbReference>
<dbReference type="AlphaFoldDB" id="A0A1C0TQV5"/>
<dbReference type="Gene3D" id="3.40.50.150">
    <property type="entry name" value="Vaccinia Virus protein VP39"/>
    <property type="match status" value="1"/>
</dbReference>
<dbReference type="OrthoDB" id="1157001at2"/>
<protein>
    <recommendedName>
        <fullName evidence="3">Phytanoyl-CoA dioxygenase</fullName>
    </recommendedName>
</protein>
<dbReference type="EMBL" id="MAUJ01000003">
    <property type="protein sequence ID" value="OCQ21327.1"/>
    <property type="molecule type" value="Genomic_DNA"/>
</dbReference>
<accession>A0A1C0TQV5</accession>
<reference evidence="2" key="1">
    <citation type="submission" date="2016-07" db="EMBL/GenBank/DDBJ databases">
        <authorList>
            <person name="Florea S."/>
            <person name="Webb J.S."/>
            <person name="Jaromczyk J."/>
            <person name="Schardl C.L."/>
        </authorList>
    </citation>
    <scope>NUCLEOTIDE SEQUENCE [LARGE SCALE GENOMIC DNA]</scope>
    <source>
        <strain evidence="2">IPB1</strain>
    </source>
</reference>
<name>A0A1C0TQV5_9GAMM</name>
<evidence type="ECO:0000313" key="2">
    <source>
        <dbReference type="Proteomes" id="UP000093366"/>
    </source>
</evidence>